<evidence type="ECO:0000256" key="3">
    <source>
        <dbReference type="ARBA" id="ARBA00022692"/>
    </source>
</evidence>
<gene>
    <name evidence="9" type="ORF">E8M01_24080</name>
</gene>
<evidence type="ECO:0000256" key="4">
    <source>
        <dbReference type="ARBA" id="ARBA00022989"/>
    </source>
</evidence>
<dbReference type="GO" id="GO:0005886">
    <property type="term" value="C:plasma membrane"/>
    <property type="evidence" value="ECO:0007669"/>
    <property type="project" value="UniProtKB-SubCell"/>
</dbReference>
<name>A0A4D7B816_9HYPH</name>
<evidence type="ECO:0000256" key="7">
    <source>
        <dbReference type="SAM" id="Phobius"/>
    </source>
</evidence>
<keyword evidence="10" id="KW-1185">Reference proteome</keyword>
<evidence type="ECO:0000256" key="5">
    <source>
        <dbReference type="ARBA" id="ARBA00023136"/>
    </source>
</evidence>
<keyword evidence="5 7" id="KW-0472">Membrane</keyword>
<feature type="transmembrane region" description="Helical" evidence="7">
    <location>
        <begin position="12"/>
        <end position="38"/>
    </location>
</feature>
<evidence type="ECO:0000313" key="10">
    <source>
        <dbReference type="Proteomes" id="UP000298781"/>
    </source>
</evidence>
<reference evidence="9 10" key="1">
    <citation type="submission" date="2019-04" db="EMBL/GenBank/DDBJ databases">
        <title>Phreatobacter aquaticus sp. nov.</title>
        <authorList>
            <person name="Choi A."/>
        </authorList>
    </citation>
    <scope>NUCLEOTIDE SEQUENCE [LARGE SCALE GENOMIC DNA]</scope>
    <source>
        <strain evidence="9 10">KCTC 52518</strain>
    </source>
</reference>
<evidence type="ECO:0000256" key="1">
    <source>
        <dbReference type="ARBA" id="ARBA00004651"/>
    </source>
</evidence>
<comment type="similarity">
    <text evidence="6">Belongs to the exbB/tolQ family.</text>
</comment>
<dbReference type="OrthoDB" id="8450048at2"/>
<keyword evidence="6" id="KW-0813">Transport</keyword>
<keyword evidence="9" id="KW-0969">Cilium</keyword>
<dbReference type="PANTHER" id="PTHR30625:SF3">
    <property type="entry name" value="TOL-PAL SYSTEM PROTEIN TOLQ"/>
    <property type="match status" value="1"/>
</dbReference>
<dbReference type="AlphaFoldDB" id="A0A4D7B816"/>
<evidence type="ECO:0000256" key="2">
    <source>
        <dbReference type="ARBA" id="ARBA00022475"/>
    </source>
</evidence>
<evidence type="ECO:0000313" key="9">
    <source>
        <dbReference type="EMBL" id="QCI69384.1"/>
    </source>
</evidence>
<evidence type="ECO:0000259" key="8">
    <source>
        <dbReference type="Pfam" id="PF01618"/>
    </source>
</evidence>
<keyword evidence="9" id="KW-0282">Flagellum</keyword>
<dbReference type="Pfam" id="PF01618">
    <property type="entry name" value="MotA_ExbB"/>
    <property type="match status" value="1"/>
</dbReference>
<dbReference type="InterPro" id="IPR002898">
    <property type="entry name" value="MotA_ExbB_proton_chnl"/>
</dbReference>
<accession>A0A4D7B816</accession>
<organism evidence="9 10">
    <name type="scientific">Phreatobacter stygius</name>
    <dbReference type="NCBI Taxonomy" id="1940610"/>
    <lineage>
        <taxon>Bacteria</taxon>
        <taxon>Pseudomonadati</taxon>
        <taxon>Pseudomonadota</taxon>
        <taxon>Alphaproteobacteria</taxon>
        <taxon>Hyphomicrobiales</taxon>
        <taxon>Phreatobacteraceae</taxon>
        <taxon>Phreatobacter</taxon>
    </lineage>
</organism>
<evidence type="ECO:0000256" key="6">
    <source>
        <dbReference type="RuleBase" id="RU004057"/>
    </source>
</evidence>
<dbReference type="Proteomes" id="UP000298781">
    <property type="component" value="Chromosome"/>
</dbReference>
<keyword evidence="2" id="KW-1003">Cell membrane</keyword>
<proteinExistence type="inferred from homology"/>
<comment type="subcellular location">
    <subcellularLocation>
        <location evidence="1">Cell membrane</location>
        <topology evidence="1">Multi-pass membrane protein</topology>
    </subcellularLocation>
    <subcellularLocation>
        <location evidence="6">Membrane</location>
        <topology evidence="6">Multi-pass membrane protein</topology>
    </subcellularLocation>
</comment>
<dbReference type="InterPro" id="IPR050790">
    <property type="entry name" value="ExbB/TolQ_transport"/>
</dbReference>
<dbReference type="PANTHER" id="PTHR30625">
    <property type="entry name" value="PROTEIN TOLQ"/>
    <property type="match status" value="1"/>
</dbReference>
<keyword evidence="6" id="KW-0653">Protein transport</keyword>
<dbReference type="GO" id="GO:0017038">
    <property type="term" value="P:protein import"/>
    <property type="evidence" value="ECO:0007669"/>
    <property type="project" value="TreeGrafter"/>
</dbReference>
<dbReference type="KEGG" id="pstg:E8M01_24080"/>
<feature type="transmembrane region" description="Helical" evidence="7">
    <location>
        <begin position="152"/>
        <end position="174"/>
    </location>
</feature>
<keyword evidence="3 7" id="KW-0812">Transmembrane</keyword>
<feature type="transmembrane region" description="Helical" evidence="7">
    <location>
        <begin position="104"/>
        <end position="132"/>
    </location>
</feature>
<keyword evidence="4 7" id="KW-1133">Transmembrane helix</keyword>
<protein>
    <submittedName>
        <fullName evidence="9">Flagellar motor protein MotA</fullName>
    </submittedName>
</protein>
<feature type="domain" description="MotA/TolQ/ExbB proton channel" evidence="8">
    <location>
        <begin position="62"/>
        <end position="183"/>
    </location>
</feature>
<keyword evidence="9" id="KW-0966">Cell projection</keyword>
<dbReference type="EMBL" id="CP039690">
    <property type="protein sequence ID" value="QCI69384.1"/>
    <property type="molecule type" value="Genomic_DNA"/>
</dbReference>
<sequence>MMHADLNPLSLFWMAGPVVKAVMLMLLAASLWCWIIVAECLFATRRLRQAVGAAEAGRSSRIIEAIFDGGAREAALHYPDEAVGARRERVVGAMRRRVQETIEAAHGGLANLAVIASVGPFLGLFGTVWGIMTSFIGIAGSQDTSLATVAPGIAEALAATAIGLAAAIPAAFGYNQLVGVYGRLGKRLVRLVEDDAARVLRPQPDMSHVTEGAR</sequence>